<name>A0A6C2UER7_9BACT</name>
<evidence type="ECO:0000259" key="3">
    <source>
        <dbReference type="PROSITE" id="PS50045"/>
    </source>
</evidence>
<dbReference type="InterPro" id="IPR003593">
    <property type="entry name" value="AAA+_ATPase"/>
</dbReference>
<accession>A0A6C2UER7</accession>
<sequence length="477" mass="53659">MSDEFFKMVAEAAFSNPFGEKRAEIDRRIVGASESTEWQSTLPPLLRDLAKQIQSLEQAGELVVDIEAEGEARNVTVSVLFHVFHRYMEAFDALIEEQLASGDESCRAPFAFQCLEDLAGYGFKRADACRYVGIFYQIRRAFYFISTELIGESPCMRQMRAQLWDNIFTHDIAWYVQCLWNRMEDFSTLLLGETGTGKGAAAAAIGRSGYIPFNPNAQKFEESFTRAFVSINLSQYPETLIESELFGHRKGAFTGAIEKHDGIFSRCSPCGAIFLDEIGDVSIPVQIKLLQVLQERTFSPVGSHDKLRFKGRVIAATNKSIDALRREGTFRDDFYYRLCSDLITMPPLRQRIRETPRALDQLAGHLAQRICGEGEILPILGKLNQDVGKNYAWPGNVRELEQAIRRILLTGAYAGDSATEPTEEIALSQAVEAGNLTAKELVEHYCRDLYTLYGNYGEVARRTGLDWRTVKKNVTSA</sequence>
<dbReference type="InterPro" id="IPR027417">
    <property type="entry name" value="P-loop_NTPase"/>
</dbReference>
<dbReference type="PANTHER" id="PTHR32071">
    <property type="entry name" value="TRANSCRIPTIONAL REGULATORY PROTEIN"/>
    <property type="match status" value="1"/>
</dbReference>
<dbReference type="SUPFAM" id="SSF52540">
    <property type="entry name" value="P-loop containing nucleoside triphosphate hydrolases"/>
    <property type="match status" value="1"/>
</dbReference>
<dbReference type="InterPro" id="IPR002078">
    <property type="entry name" value="Sigma_54_int"/>
</dbReference>
<dbReference type="AlphaFoldDB" id="A0A6C2UER7"/>
<evidence type="ECO:0000256" key="2">
    <source>
        <dbReference type="ARBA" id="ARBA00022840"/>
    </source>
</evidence>
<reference evidence="4 5" key="1">
    <citation type="submission" date="2019-04" db="EMBL/GenBank/DDBJ databases">
        <authorList>
            <person name="Van Vliet M D."/>
        </authorList>
    </citation>
    <scope>NUCLEOTIDE SEQUENCE [LARGE SCALE GENOMIC DNA]</scope>
    <source>
        <strain evidence="4 5">F21</strain>
    </source>
</reference>
<evidence type="ECO:0000256" key="1">
    <source>
        <dbReference type="ARBA" id="ARBA00022741"/>
    </source>
</evidence>
<organism evidence="4 5">
    <name type="scientific">Pontiella sulfatireligans</name>
    <dbReference type="NCBI Taxonomy" id="2750658"/>
    <lineage>
        <taxon>Bacteria</taxon>
        <taxon>Pseudomonadati</taxon>
        <taxon>Kiritimatiellota</taxon>
        <taxon>Kiritimatiellia</taxon>
        <taxon>Kiritimatiellales</taxon>
        <taxon>Pontiellaceae</taxon>
        <taxon>Pontiella</taxon>
    </lineage>
</organism>
<keyword evidence="1" id="KW-0547">Nucleotide-binding</keyword>
<dbReference type="Proteomes" id="UP000346198">
    <property type="component" value="Unassembled WGS sequence"/>
</dbReference>
<dbReference type="EMBL" id="CAAHFH010000001">
    <property type="protein sequence ID" value="VGO18409.1"/>
    <property type="molecule type" value="Genomic_DNA"/>
</dbReference>
<dbReference type="Pfam" id="PF00158">
    <property type="entry name" value="Sigma54_activat"/>
    <property type="match status" value="1"/>
</dbReference>
<dbReference type="GO" id="GO:0006355">
    <property type="term" value="P:regulation of DNA-templated transcription"/>
    <property type="evidence" value="ECO:0007669"/>
    <property type="project" value="InterPro"/>
</dbReference>
<dbReference type="SMART" id="SM00382">
    <property type="entry name" value="AAA"/>
    <property type="match status" value="1"/>
</dbReference>
<dbReference type="PROSITE" id="PS50045">
    <property type="entry name" value="SIGMA54_INTERACT_4"/>
    <property type="match status" value="1"/>
</dbReference>
<evidence type="ECO:0000313" key="5">
    <source>
        <dbReference type="Proteomes" id="UP000346198"/>
    </source>
</evidence>
<dbReference type="GO" id="GO:0005524">
    <property type="term" value="F:ATP binding"/>
    <property type="evidence" value="ECO:0007669"/>
    <property type="project" value="UniProtKB-KW"/>
</dbReference>
<evidence type="ECO:0000313" key="4">
    <source>
        <dbReference type="EMBL" id="VGO18409.1"/>
    </source>
</evidence>
<gene>
    <name evidence="4" type="primary">ntrC</name>
    <name evidence="4" type="ORF">SCARR_00462</name>
</gene>
<dbReference type="PANTHER" id="PTHR32071:SF122">
    <property type="entry name" value="SIGMA FACTOR"/>
    <property type="match status" value="1"/>
</dbReference>
<dbReference type="RefSeq" id="WP_136059895.1">
    <property type="nucleotide sequence ID" value="NZ_CAAHFH010000001.1"/>
</dbReference>
<keyword evidence="2" id="KW-0067">ATP-binding</keyword>
<protein>
    <submittedName>
        <fullName evidence="4">Nitrogen assimilation regulatory protein</fullName>
    </submittedName>
</protein>
<feature type="domain" description="Sigma-54 factor interaction" evidence="3">
    <location>
        <begin position="149"/>
        <end position="409"/>
    </location>
</feature>
<proteinExistence type="predicted"/>
<dbReference type="Gene3D" id="3.40.50.300">
    <property type="entry name" value="P-loop containing nucleotide triphosphate hydrolases"/>
    <property type="match status" value="1"/>
</dbReference>
<dbReference type="Gene3D" id="1.10.8.60">
    <property type="match status" value="1"/>
</dbReference>
<keyword evidence="5" id="KW-1185">Reference proteome</keyword>